<dbReference type="Proteomes" id="UP001501352">
    <property type="component" value="Unassembled WGS sequence"/>
</dbReference>
<feature type="domain" description="YxiG-like" evidence="1">
    <location>
        <begin position="22"/>
        <end position="150"/>
    </location>
</feature>
<organism evidence="2 3">
    <name type="scientific">Brevundimonas kwangchunensis</name>
    <dbReference type="NCBI Taxonomy" id="322163"/>
    <lineage>
        <taxon>Bacteria</taxon>
        <taxon>Pseudomonadati</taxon>
        <taxon>Pseudomonadota</taxon>
        <taxon>Alphaproteobacteria</taxon>
        <taxon>Caulobacterales</taxon>
        <taxon>Caulobacteraceae</taxon>
        <taxon>Brevundimonas</taxon>
    </lineage>
</organism>
<dbReference type="Pfam" id="PF24712">
    <property type="entry name" value="YxiG_2"/>
    <property type="match status" value="1"/>
</dbReference>
<sequence length="166" mass="18905">MATKVMTVHPVSALTTEWLPECDFAVMNHGFMTHGRDYQIIIQDMISARPGTHRLTFTHVVRADCQTALSADGWSGSWDDIFLDYELSKDLDGYVWGTNWSLAYPGITALIGDYEADEWTRKVRRPMYAATLETDRFSLRLIFHSLRSEMVTDDTSLVKQVIIPLA</sequence>
<accession>A0ABP3RYZ4</accession>
<evidence type="ECO:0000313" key="2">
    <source>
        <dbReference type="EMBL" id="GAA0617826.1"/>
    </source>
</evidence>
<name>A0ABP3RYZ4_9CAUL</name>
<dbReference type="EMBL" id="BAAAGA010000002">
    <property type="protein sequence ID" value="GAA0617826.1"/>
    <property type="molecule type" value="Genomic_DNA"/>
</dbReference>
<gene>
    <name evidence="2" type="ORF">GCM10009422_11370</name>
</gene>
<dbReference type="InterPro" id="IPR058188">
    <property type="entry name" value="YxiG-like"/>
</dbReference>
<keyword evidence="3" id="KW-1185">Reference proteome</keyword>
<reference evidence="3" key="1">
    <citation type="journal article" date="2019" name="Int. J. Syst. Evol. Microbiol.">
        <title>The Global Catalogue of Microorganisms (GCM) 10K type strain sequencing project: providing services to taxonomists for standard genome sequencing and annotation.</title>
        <authorList>
            <consortium name="The Broad Institute Genomics Platform"/>
            <consortium name="The Broad Institute Genome Sequencing Center for Infectious Disease"/>
            <person name="Wu L."/>
            <person name="Ma J."/>
        </authorList>
    </citation>
    <scope>NUCLEOTIDE SEQUENCE [LARGE SCALE GENOMIC DNA]</scope>
    <source>
        <strain evidence="3">JCM 12928</strain>
    </source>
</reference>
<comment type="caution">
    <text evidence="2">The sequence shown here is derived from an EMBL/GenBank/DDBJ whole genome shotgun (WGS) entry which is preliminary data.</text>
</comment>
<evidence type="ECO:0000313" key="3">
    <source>
        <dbReference type="Proteomes" id="UP001501352"/>
    </source>
</evidence>
<proteinExistence type="predicted"/>
<evidence type="ECO:0000259" key="1">
    <source>
        <dbReference type="Pfam" id="PF24712"/>
    </source>
</evidence>
<protein>
    <recommendedName>
        <fullName evidence="1">YxiG-like domain-containing protein</fullName>
    </recommendedName>
</protein>